<keyword evidence="5 9" id="KW-1133">Transmembrane helix</keyword>
<evidence type="ECO:0000256" key="7">
    <source>
        <dbReference type="ARBA" id="ARBA00038032"/>
    </source>
</evidence>
<feature type="transmembrane region" description="Helical" evidence="9">
    <location>
        <begin position="30"/>
        <end position="48"/>
    </location>
</feature>
<dbReference type="Gene3D" id="1.10.3730.20">
    <property type="match status" value="1"/>
</dbReference>
<keyword evidence="3" id="KW-1003">Cell membrane</keyword>
<evidence type="ECO:0000256" key="8">
    <source>
        <dbReference type="RuleBase" id="RU003942"/>
    </source>
</evidence>
<comment type="subcellular location">
    <subcellularLocation>
        <location evidence="1 8">Cell membrane</location>
        <topology evidence="1 8">Multi-pass membrane protein</topology>
    </subcellularLocation>
</comment>
<dbReference type="PANTHER" id="PTHR30561:SF1">
    <property type="entry name" value="MULTIDRUG TRANSPORTER EMRE"/>
    <property type="match status" value="1"/>
</dbReference>
<proteinExistence type="inferred from homology"/>
<evidence type="ECO:0000256" key="3">
    <source>
        <dbReference type="ARBA" id="ARBA00022475"/>
    </source>
</evidence>
<dbReference type="GO" id="GO:0005886">
    <property type="term" value="C:plasma membrane"/>
    <property type="evidence" value="ECO:0007669"/>
    <property type="project" value="UniProtKB-SubCell"/>
</dbReference>
<dbReference type="InterPro" id="IPR045324">
    <property type="entry name" value="Small_multidrug_res"/>
</dbReference>
<dbReference type="EMBL" id="CP022163">
    <property type="protein sequence ID" value="ATB30553.1"/>
    <property type="molecule type" value="Genomic_DNA"/>
</dbReference>
<accession>A0A250IH47</accession>
<name>A0A250IH47_9BACT</name>
<dbReference type="InterPro" id="IPR000390">
    <property type="entry name" value="Small_drug/metabolite_transptr"/>
</dbReference>
<feature type="transmembrane region" description="Helical" evidence="9">
    <location>
        <begin position="60"/>
        <end position="79"/>
    </location>
</feature>
<keyword evidence="11" id="KW-1185">Reference proteome</keyword>
<dbReference type="GO" id="GO:0022857">
    <property type="term" value="F:transmembrane transporter activity"/>
    <property type="evidence" value="ECO:0007669"/>
    <property type="project" value="InterPro"/>
</dbReference>
<evidence type="ECO:0000256" key="6">
    <source>
        <dbReference type="ARBA" id="ARBA00023136"/>
    </source>
</evidence>
<dbReference type="AlphaFoldDB" id="A0A250IH47"/>
<evidence type="ECO:0000313" key="11">
    <source>
        <dbReference type="Proteomes" id="UP000217289"/>
    </source>
</evidence>
<sequence>MKPYLLLGISIALEIMATSALRASEGFSRLVPSVVVLVGYCSAFYLMSQVLKALPLGFTYAVWSGVGTACTAMIGWWFFRDAFHWGAVAGIALIIAGVVVLNLSGAVRH</sequence>
<keyword evidence="6 9" id="KW-0472">Membrane</keyword>
<evidence type="ECO:0000256" key="4">
    <source>
        <dbReference type="ARBA" id="ARBA00022692"/>
    </source>
</evidence>
<dbReference type="OrthoDB" id="9808638at2"/>
<dbReference type="GO" id="GO:1990961">
    <property type="term" value="P:xenobiotic detoxification by transmembrane export across the plasma membrane"/>
    <property type="evidence" value="ECO:0007669"/>
    <property type="project" value="UniProtKB-ARBA"/>
</dbReference>
<organism evidence="10 11">
    <name type="scientific">Melittangium boletus DSM 14713</name>
    <dbReference type="NCBI Taxonomy" id="1294270"/>
    <lineage>
        <taxon>Bacteria</taxon>
        <taxon>Pseudomonadati</taxon>
        <taxon>Myxococcota</taxon>
        <taxon>Myxococcia</taxon>
        <taxon>Myxococcales</taxon>
        <taxon>Cystobacterineae</taxon>
        <taxon>Archangiaceae</taxon>
        <taxon>Melittangium</taxon>
    </lineage>
</organism>
<protein>
    <submittedName>
        <fullName evidence="10">Quaternary ammonium transporter</fullName>
    </submittedName>
</protein>
<evidence type="ECO:0000256" key="2">
    <source>
        <dbReference type="ARBA" id="ARBA00022448"/>
    </source>
</evidence>
<dbReference type="SUPFAM" id="SSF103481">
    <property type="entry name" value="Multidrug resistance efflux transporter EmrE"/>
    <property type="match status" value="1"/>
</dbReference>
<feature type="transmembrane region" description="Helical" evidence="9">
    <location>
        <begin position="85"/>
        <end position="107"/>
    </location>
</feature>
<keyword evidence="2" id="KW-0813">Transport</keyword>
<comment type="similarity">
    <text evidence="7 8">Belongs to the drug/metabolite transporter (DMT) superfamily. Small multidrug resistance (SMR) (TC 2.A.7.1) family.</text>
</comment>
<dbReference type="FunFam" id="1.10.3730.20:FF:000001">
    <property type="entry name" value="Quaternary ammonium compound resistance transporter SugE"/>
    <property type="match status" value="1"/>
</dbReference>
<evidence type="ECO:0000256" key="9">
    <source>
        <dbReference type="SAM" id="Phobius"/>
    </source>
</evidence>
<evidence type="ECO:0000256" key="5">
    <source>
        <dbReference type="ARBA" id="ARBA00022989"/>
    </source>
</evidence>
<keyword evidence="4 8" id="KW-0812">Transmembrane</keyword>
<dbReference type="Proteomes" id="UP000217289">
    <property type="component" value="Chromosome"/>
</dbReference>
<dbReference type="KEGG" id="mbd:MEBOL_004014"/>
<dbReference type="InterPro" id="IPR037185">
    <property type="entry name" value="EmrE-like"/>
</dbReference>
<dbReference type="PANTHER" id="PTHR30561">
    <property type="entry name" value="SMR FAMILY PROTON-DEPENDENT DRUG EFFLUX TRANSPORTER SUGE"/>
    <property type="match status" value="1"/>
</dbReference>
<reference evidence="10 11" key="1">
    <citation type="submission" date="2017-06" db="EMBL/GenBank/DDBJ databases">
        <authorList>
            <person name="Kim H.J."/>
            <person name="Triplett B.A."/>
        </authorList>
    </citation>
    <scope>NUCLEOTIDE SEQUENCE [LARGE SCALE GENOMIC DNA]</scope>
    <source>
        <strain evidence="10 11">DSM 14713</strain>
    </source>
</reference>
<dbReference type="RefSeq" id="WP_095978992.1">
    <property type="nucleotide sequence ID" value="NZ_CP022163.1"/>
</dbReference>
<evidence type="ECO:0000256" key="1">
    <source>
        <dbReference type="ARBA" id="ARBA00004651"/>
    </source>
</evidence>
<evidence type="ECO:0000313" key="10">
    <source>
        <dbReference type="EMBL" id="ATB30553.1"/>
    </source>
</evidence>
<gene>
    <name evidence="10" type="ORF">MEBOL_004014</name>
</gene>
<dbReference type="Pfam" id="PF00893">
    <property type="entry name" value="Multi_Drug_Res"/>
    <property type="match status" value="1"/>
</dbReference>